<keyword evidence="2 7" id="KW-0963">Cytoplasm</keyword>
<dbReference type="PROSITE" id="PS51740">
    <property type="entry name" value="SPOVT_ABRB"/>
    <property type="match status" value="2"/>
</dbReference>
<sequence>MGHFGAVTAPTPMSQSVSPLYTGLFRHTLDDKNRLTIPSAWRFAHGADDAFLATPHPDGYIAVLPPAEVEKLRAKIAALALSDGAGQDFVARFFAQTLSLWFDKQGRMSVSAELLQHAGISKDAVLVGSLTKFNIYEPSRWQKVEARTSGENFGDIMRRLGI</sequence>
<keyword evidence="4 7" id="KW-0805">Transcription regulation</keyword>
<dbReference type="AlphaFoldDB" id="A0A8F9TV11"/>
<evidence type="ECO:0000256" key="3">
    <source>
        <dbReference type="ARBA" id="ARBA00022737"/>
    </source>
</evidence>
<dbReference type="GO" id="GO:0000976">
    <property type="term" value="F:transcription cis-regulatory region binding"/>
    <property type="evidence" value="ECO:0007669"/>
    <property type="project" value="TreeGrafter"/>
</dbReference>
<comment type="subcellular location">
    <subcellularLocation>
        <location evidence="7">Cytoplasm</location>
        <location evidence="7">Nucleoid</location>
    </subcellularLocation>
</comment>
<keyword evidence="5 7" id="KW-0238">DNA-binding</keyword>
<evidence type="ECO:0000256" key="4">
    <source>
        <dbReference type="ARBA" id="ARBA00023015"/>
    </source>
</evidence>
<dbReference type="InterPro" id="IPR035642">
    <property type="entry name" value="MraZ_N"/>
</dbReference>
<protein>
    <recommendedName>
        <fullName evidence="1 7">Transcriptional regulator MraZ</fullName>
    </recommendedName>
</protein>
<evidence type="ECO:0000256" key="1">
    <source>
        <dbReference type="ARBA" id="ARBA00013860"/>
    </source>
</evidence>
<evidence type="ECO:0000256" key="5">
    <source>
        <dbReference type="ARBA" id="ARBA00023125"/>
    </source>
</evidence>
<dbReference type="CDD" id="cd16321">
    <property type="entry name" value="MraZ_C"/>
    <property type="match status" value="1"/>
</dbReference>
<evidence type="ECO:0000313" key="10">
    <source>
        <dbReference type="Proteomes" id="UP000825051"/>
    </source>
</evidence>
<dbReference type="InterPro" id="IPR003444">
    <property type="entry name" value="MraZ"/>
</dbReference>
<dbReference type="PANTHER" id="PTHR34701">
    <property type="entry name" value="TRANSCRIPTIONAL REGULATOR MRAZ"/>
    <property type="match status" value="1"/>
</dbReference>
<dbReference type="HAMAP" id="MF_01008">
    <property type="entry name" value="MraZ"/>
    <property type="match status" value="1"/>
</dbReference>
<dbReference type="PANTHER" id="PTHR34701:SF1">
    <property type="entry name" value="TRANSCRIPTIONAL REGULATOR MRAZ"/>
    <property type="match status" value="1"/>
</dbReference>
<dbReference type="InterPro" id="IPR007159">
    <property type="entry name" value="SpoVT-AbrB_dom"/>
</dbReference>
<evidence type="ECO:0000313" key="9">
    <source>
        <dbReference type="EMBL" id="QYM78092.1"/>
    </source>
</evidence>
<dbReference type="InterPro" id="IPR020603">
    <property type="entry name" value="MraZ_dom"/>
</dbReference>
<dbReference type="KEGG" id="ole:K0B96_12320"/>
<dbReference type="InterPro" id="IPR037914">
    <property type="entry name" value="SpoVT-AbrB_sf"/>
</dbReference>
<dbReference type="Pfam" id="PF02381">
    <property type="entry name" value="MraZ"/>
    <property type="match status" value="1"/>
</dbReference>
<organism evidence="9 10">
    <name type="scientific">Horticoccus luteus</name>
    <dbReference type="NCBI Taxonomy" id="2862869"/>
    <lineage>
        <taxon>Bacteria</taxon>
        <taxon>Pseudomonadati</taxon>
        <taxon>Verrucomicrobiota</taxon>
        <taxon>Opitutia</taxon>
        <taxon>Opitutales</taxon>
        <taxon>Opitutaceae</taxon>
        <taxon>Horticoccus</taxon>
    </lineage>
</organism>
<dbReference type="GO" id="GO:2000143">
    <property type="term" value="P:negative regulation of DNA-templated transcription initiation"/>
    <property type="evidence" value="ECO:0007669"/>
    <property type="project" value="TreeGrafter"/>
</dbReference>
<dbReference type="InterPro" id="IPR035644">
    <property type="entry name" value="MraZ_C"/>
</dbReference>
<evidence type="ECO:0000256" key="7">
    <source>
        <dbReference type="HAMAP-Rule" id="MF_01008"/>
    </source>
</evidence>
<comment type="similarity">
    <text evidence="7">Belongs to the MraZ family.</text>
</comment>
<dbReference type="GO" id="GO:0009295">
    <property type="term" value="C:nucleoid"/>
    <property type="evidence" value="ECO:0007669"/>
    <property type="project" value="UniProtKB-SubCell"/>
</dbReference>
<feature type="domain" description="SpoVT-AbrB" evidence="8">
    <location>
        <begin position="24"/>
        <end position="68"/>
    </location>
</feature>
<name>A0A8F9TV11_9BACT</name>
<comment type="subunit">
    <text evidence="7">Forms oligomers.</text>
</comment>
<dbReference type="SUPFAM" id="SSF89447">
    <property type="entry name" value="AbrB/MazE/MraZ-like"/>
    <property type="match status" value="1"/>
</dbReference>
<reference evidence="9" key="1">
    <citation type="submission" date="2021-08" db="EMBL/GenBank/DDBJ databases">
        <title>Genome of a novel bacterium of the phylum Verrucomicrobia, Oleiharenicola sp. KSB-15.</title>
        <authorList>
            <person name="Chung J.-H."/>
            <person name="Ahn J.-H."/>
            <person name="Yoon Y."/>
            <person name="Kim D.-Y."/>
            <person name="An S.-H."/>
            <person name="Park I."/>
            <person name="Yeon J."/>
        </authorList>
    </citation>
    <scope>NUCLEOTIDE SEQUENCE</scope>
    <source>
        <strain evidence="9">KSB-15</strain>
    </source>
</reference>
<keyword evidence="6 7" id="KW-0804">Transcription</keyword>
<dbReference type="Proteomes" id="UP000825051">
    <property type="component" value="Chromosome"/>
</dbReference>
<keyword evidence="3" id="KW-0677">Repeat</keyword>
<evidence type="ECO:0000256" key="6">
    <source>
        <dbReference type="ARBA" id="ARBA00023163"/>
    </source>
</evidence>
<dbReference type="InterPro" id="IPR038619">
    <property type="entry name" value="MraZ_sf"/>
</dbReference>
<proteinExistence type="inferred from homology"/>
<dbReference type="Gene3D" id="3.40.1550.20">
    <property type="entry name" value="Transcriptional regulator MraZ domain"/>
    <property type="match status" value="1"/>
</dbReference>
<feature type="domain" description="SpoVT-AbrB" evidence="8">
    <location>
        <begin position="97"/>
        <end position="140"/>
    </location>
</feature>
<dbReference type="GO" id="GO:0003700">
    <property type="term" value="F:DNA-binding transcription factor activity"/>
    <property type="evidence" value="ECO:0007669"/>
    <property type="project" value="UniProtKB-UniRule"/>
</dbReference>
<accession>A0A8F9TV11</accession>
<keyword evidence="10" id="KW-1185">Reference proteome</keyword>
<gene>
    <name evidence="7" type="primary">mraZ</name>
    <name evidence="9" type="ORF">K0B96_12320</name>
</gene>
<evidence type="ECO:0000256" key="2">
    <source>
        <dbReference type="ARBA" id="ARBA00022490"/>
    </source>
</evidence>
<dbReference type="CDD" id="cd16320">
    <property type="entry name" value="MraZ_N"/>
    <property type="match status" value="1"/>
</dbReference>
<dbReference type="GO" id="GO:0005737">
    <property type="term" value="C:cytoplasm"/>
    <property type="evidence" value="ECO:0007669"/>
    <property type="project" value="UniProtKB-UniRule"/>
</dbReference>
<evidence type="ECO:0000259" key="8">
    <source>
        <dbReference type="PROSITE" id="PS51740"/>
    </source>
</evidence>
<dbReference type="EMBL" id="CP080507">
    <property type="protein sequence ID" value="QYM78092.1"/>
    <property type="molecule type" value="Genomic_DNA"/>
</dbReference>